<reference evidence="3 4" key="1">
    <citation type="submission" date="2007-05" db="EMBL/GenBank/DDBJ databases">
        <title>Complete sequence of Geobacter uraniireducens Rf4.</title>
        <authorList>
            <consortium name="US DOE Joint Genome Institute"/>
            <person name="Copeland A."/>
            <person name="Lucas S."/>
            <person name="Lapidus A."/>
            <person name="Barry K."/>
            <person name="Detter J.C."/>
            <person name="Glavina del Rio T."/>
            <person name="Hammon N."/>
            <person name="Israni S."/>
            <person name="Dalin E."/>
            <person name="Tice H."/>
            <person name="Pitluck S."/>
            <person name="Chertkov O."/>
            <person name="Brettin T."/>
            <person name="Bruce D."/>
            <person name="Han C."/>
            <person name="Schmutz J."/>
            <person name="Larimer F."/>
            <person name="Land M."/>
            <person name="Hauser L."/>
            <person name="Kyrpides N."/>
            <person name="Mikhailova N."/>
            <person name="Shelobolina E."/>
            <person name="Aklujkar M."/>
            <person name="Lovley D."/>
            <person name="Richardson P."/>
        </authorList>
    </citation>
    <scope>NUCLEOTIDE SEQUENCE [LARGE SCALE GENOMIC DNA]</scope>
    <source>
        <strain evidence="3 4">Rf4</strain>
    </source>
</reference>
<dbReference type="STRING" id="351605.Gura_3220"/>
<dbReference type="Gene3D" id="3.40.50.11090">
    <property type="match status" value="1"/>
</dbReference>
<keyword evidence="4" id="KW-1185">Reference proteome</keyword>
<dbReference type="HOGENOM" id="CLU_009583_43_0_7"/>
<dbReference type="AlphaFoldDB" id="A5G6G3"/>
<evidence type="ECO:0000313" key="3">
    <source>
        <dbReference type="EMBL" id="ABQ27381.1"/>
    </source>
</evidence>
<accession>A5G6G3</accession>
<dbReference type="Pfam" id="PF00534">
    <property type="entry name" value="Glycos_transf_1"/>
    <property type="match status" value="1"/>
</dbReference>
<dbReference type="PANTHER" id="PTHR46401:SF2">
    <property type="entry name" value="GLYCOSYLTRANSFERASE WBBK-RELATED"/>
    <property type="match status" value="1"/>
</dbReference>
<sequence length="364" mass="41106">MRITFLLPRSGNRPIGGFKVVYEYANGLVRRGNDVTVVHAPPTLFGNLSLACQIKMMAKFTSRAMGFEGGFHPKRWFSVDPRVRMIWVPSLHSRWIPEGDAVVATAWQTAEWARSYPVQKGDRFYLIHDYEYYMVADPAVKRRMEETYLAGMRNIVTSPAGDEMLKGCSAGFDAYIPNGIDFSIYKLARGVDSAERLLIGFPTRPEHFKGTEDALRALEIVRSNIGSDLEVWSFGGKCPDYMPDWVAYHERPSDTELCDLYNRSRIFIVPSHYEGWGLPGAEAMACGSALLSTDNVGVRAYAEHGKTALLSQPMDPTSLADNVLRLLRDEALRLQLAWEGHRHIQQFTWERAVTALDSFLRGCR</sequence>
<dbReference type="OrthoDB" id="9806653at2"/>
<keyword evidence="1 3" id="KW-0808">Transferase</keyword>
<dbReference type="EMBL" id="CP000698">
    <property type="protein sequence ID" value="ABQ27381.1"/>
    <property type="molecule type" value="Genomic_DNA"/>
</dbReference>
<evidence type="ECO:0000259" key="2">
    <source>
        <dbReference type="Pfam" id="PF00534"/>
    </source>
</evidence>
<dbReference type="SUPFAM" id="SSF53756">
    <property type="entry name" value="UDP-Glycosyltransferase/glycogen phosphorylase"/>
    <property type="match status" value="1"/>
</dbReference>
<dbReference type="GO" id="GO:0016757">
    <property type="term" value="F:glycosyltransferase activity"/>
    <property type="evidence" value="ECO:0007669"/>
    <property type="project" value="InterPro"/>
</dbReference>
<dbReference type="KEGG" id="gur:Gura_3220"/>
<proteinExistence type="predicted"/>
<feature type="domain" description="Glycosyl transferase family 1" evidence="2">
    <location>
        <begin position="248"/>
        <end position="337"/>
    </location>
</feature>
<dbReference type="Gene3D" id="3.40.50.2000">
    <property type="entry name" value="Glycogen Phosphorylase B"/>
    <property type="match status" value="1"/>
</dbReference>
<dbReference type="PANTHER" id="PTHR46401">
    <property type="entry name" value="GLYCOSYLTRANSFERASE WBBK-RELATED"/>
    <property type="match status" value="1"/>
</dbReference>
<dbReference type="InterPro" id="IPR001296">
    <property type="entry name" value="Glyco_trans_1"/>
</dbReference>
<dbReference type="CDD" id="cd03801">
    <property type="entry name" value="GT4_PimA-like"/>
    <property type="match status" value="1"/>
</dbReference>
<gene>
    <name evidence="3" type="ordered locus">Gura_3220</name>
</gene>
<evidence type="ECO:0000313" key="4">
    <source>
        <dbReference type="Proteomes" id="UP000006695"/>
    </source>
</evidence>
<organism evidence="3 4">
    <name type="scientific">Geotalea uraniireducens (strain Rf4)</name>
    <name type="common">Geobacter uraniireducens</name>
    <dbReference type="NCBI Taxonomy" id="351605"/>
    <lineage>
        <taxon>Bacteria</taxon>
        <taxon>Pseudomonadati</taxon>
        <taxon>Thermodesulfobacteriota</taxon>
        <taxon>Desulfuromonadia</taxon>
        <taxon>Geobacterales</taxon>
        <taxon>Geobacteraceae</taxon>
        <taxon>Geotalea</taxon>
    </lineage>
</organism>
<evidence type="ECO:0000256" key="1">
    <source>
        <dbReference type="ARBA" id="ARBA00022679"/>
    </source>
</evidence>
<protein>
    <submittedName>
        <fullName evidence="3">Glycosyl transferase, group 1</fullName>
    </submittedName>
</protein>
<dbReference type="GO" id="GO:0009103">
    <property type="term" value="P:lipopolysaccharide biosynthetic process"/>
    <property type="evidence" value="ECO:0007669"/>
    <property type="project" value="TreeGrafter"/>
</dbReference>
<dbReference type="CAZy" id="GT4">
    <property type="family name" value="Glycosyltransferase Family 4"/>
</dbReference>
<dbReference type="Proteomes" id="UP000006695">
    <property type="component" value="Chromosome"/>
</dbReference>
<name>A5G6G3_GEOUR</name>